<keyword evidence="8 11" id="KW-0472">Membrane</keyword>
<dbReference type="InterPro" id="IPR018422">
    <property type="entry name" value="Cation/H_exchanger_CPA1"/>
</dbReference>
<protein>
    <submittedName>
        <fullName evidence="14">Na_H_Exchanger domain-containing protein</fullName>
    </submittedName>
</protein>
<dbReference type="AlphaFoldDB" id="A0A7E4VAZ3"/>
<feature type="transmembrane region" description="Helical" evidence="11">
    <location>
        <begin position="600"/>
        <end position="623"/>
    </location>
</feature>
<dbReference type="Proteomes" id="UP000492821">
    <property type="component" value="Unassembled WGS sequence"/>
</dbReference>
<evidence type="ECO:0000256" key="10">
    <source>
        <dbReference type="SAM" id="MobiDB-lite"/>
    </source>
</evidence>
<dbReference type="GO" id="GO:0098719">
    <property type="term" value="P:sodium ion import across plasma membrane"/>
    <property type="evidence" value="ECO:0007669"/>
    <property type="project" value="TreeGrafter"/>
</dbReference>
<dbReference type="PANTHER" id="PTHR10110">
    <property type="entry name" value="SODIUM/HYDROGEN EXCHANGER"/>
    <property type="match status" value="1"/>
</dbReference>
<keyword evidence="13" id="KW-1185">Reference proteome</keyword>
<dbReference type="Gene3D" id="6.10.140.1330">
    <property type="match status" value="1"/>
</dbReference>
<dbReference type="Gene3D" id="2.60.120.10">
    <property type="entry name" value="Jelly Rolls"/>
    <property type="match status" value="1"/>
</dbReference>
<dbReference type="InterPro" id="IPR018490">
    <property type="entry name" value="cNMP-bd_dom_sf"/>
</dbReference>
<evidence type="ECO:0000256" key="5">
    <source>
        <dbReference type="ARBA" id="ARBA00022989"/>
    </source>
</evidence>
<feature type="transmembrane region" description="Helical" evidence="11">
    <location>
        <begin position="200"/>
        <end position="223"/>
    </location>
</feature>
<feature type="region of interest" description="Disordered" evidence="10">
    <location>
        <begin position="1186"/>
        <end position="1223"/>
    </location>
</feature>
<evidence type="ECO:0000256" key="2">
    <source>
        <dbReference type="ARBA" id="ARBA00022448"/>
    </source>
</evidence>
<evidence type="ECO:0000256" key="4">
    <source>
        <dbReference type="ARBA" id="ARBA00022692"/>
    </source>
</evidence>
<sequence>MLAIIICSVISCISKNVRVVHIPDVVYQFGFFLLASVSLHHYFPHDTMLRIDRRFLWENMQPQTVIIMLLPPLSYECSLKLNSYFFYANFKKILMLAFFVYFVTLLLSGFFFFIYFFEDGAEKWSFSFLLASILASVDPVTTSPVIEDSGAPLRFRMLLEGETTITDGIGLFIVNFIDKYHSGHRVFDSTESAISLWTEFMVNFVLSPLLGWAAGHMVLRILLQSGMPSKLKQMFVLCIVYAIFTAAERAGGSSAITVVSFGMTMTSKKLVWVWLGLFWLLMLLREELGPRFWQESTFFWEMLSSLATCMIFSFSGYKVGMQMLNVQRSSEANDRESQVLMFVSAMFLSLVPIMSRMMAVSIVYNTVEGYTRVGQNEFALMVWGGMRGGVAMLMALMLYNLHQDNFSYQKLLLYTCGCVLPNILFQGTSFGNAVTLLGANMRSTYSRKAAKRLKEHLKRELSVKIVEMRHKVGEFLNGANWNCVDEYITVSLFDAPMGLRKKPSAVSSEPLVGEAPMEVSTDDDDNDQIDCETNEKDVYRTYYGMLLARISNEWERGALSGPTALCINDLLEHAVDDGHLTFDEIQKHVNKTRLSMIEKWIARFLGIFKVGFHHFFTVFVNWLESGMNRRLGQISRRQFEQFANIDHRHRLQSWSRAGEFWWLLSTVLAIGHASVVNCFAFLTVCPACLPALFSIFCLAFCWIAEHVNMISKNWKNPDKLQRSINLSFAIIVLFLVVGEVVIVAWMIWPQQHRYIPHASDLRKSSCFTEGCRWETNVECTTMKIVLVVLSNAVAVIKLIRTVPMVVFYASEQILQRKLRLERIRLSMLNCLQHMTAEMKFSRDLFPTANAYKVALQANHEFNQIIDAMLRIELKSNDGTIDVIPVIKTRQAMRMIGYELDQSVKSLVAEGCTEPESLEKWTSRIEKLREYAENLIDVPASAPIDKLNDVEWIYMLSVTQRSYILLEMSNLIETGNVERIPSHGCIYTEGSCLYYIKRGVCKVTEIQSTHIGTPQMVWHDYYINTGGFIGLKNILNMGKSNKLQPLKNTDTIYRACSDVELIQLTAAQWKKLFKDCPESWRTISMVEQKRRLRADLKRFSRDYCFMTDVEIALEVHKFVEVTKKVTVEVPASNALIPGLALHAILPSGTNVDEFQNIWGPATIIVQPTSPEIVGLYLLLPKPDQSEREHAKSVHMKSNMSLSISSKSPHGPRSPLRSDLTAIKL</sequence>
<evidence type="ECO:0000256" key="7">
    <source>
        <dbReference type="ARBA" id="ARBA00023065"/>
    </source>
</evidence>
<keyword evidence="7" id="KW-0406">Ion transport</keyword>
<feature type="transmembrane region" description="Helical" evidence="11">
    <location>
        <begin position="378"/>
        <end position="399"/>
    </location>
</feature>
<evidence type="ECO:0000313" key="14">
    <source>
        <dbReference type="WBParaSite" id="Pan_g18230.t2"/>
    </source>
</evidence>
<keyword evidence="4 11" id="KW-0812">Transmembrane</keyword>
<evidence type="ECO:0000256" key="3">
    <source>
        <dbReference type="ARBA" id="ARBA00022475"/>
    </source>
</evidence>
<evidence type="ECO:0000259" key="12">
    <source>
        <dbReference type="Pfam" id="PF00999"/>
    </source>
</evidence>
<feature type="transmembrane region" description="Helical" evidence="11">
    <location>
        <begin position="93"/>
        <end position="117"/>
    </location>
</feature>
<reference evidence="14" key="2">
    <citation type="submission" date="2020-10" db="UniProtKB">
        <authorList>
            <consortium name="WormBaseParasite"/>
        </authorList>
    </citation>
    <scope>IDENTIFICATION</scope>
</reference>
<keyword evidence="5 11" id="KW-1133">Transmembrane helix</keyword>
<keyword evidence="9" id="KW-0739">Sodium transport</keyword>
<evidence type="ECO:0000256" key="11">
    <source>
        <dbReference type="SAM" id="Phobius"/>
    </source>
</evidence>
<evidence type="ECO:0000256" key="6">
    <source>
        <dbReference type="ARBA" id="ARBA00023053"/>
    </source>
</evidence>
<dbReference type="SUPFAM" id="SSF51206">
    <property type="entry name" value="cAMP-binding domain-like"/>
    <property type="match status" value="1"/>
</dbReference>
<feature type="transmembrane region" description="Helical" evidence="11">
    <location>
        <begin position="724"/>
        <end position="748"/>
    </location>
</feature>
<dbReference type="GO" id="GO:0005886">
    <property type="term" value="C:plasma membrane"/>
    <property type="evidence" value="ECO:0007669"/>
    <property type="project" value="UniProtKB-SubCell"/>
</dbReference>
<keyword evidence="2" id="KW-0813">Transport</keyword>
<dbReference type="WBParaSite" id="Pan_g18230.t2">
    <property type="protein sequence ID" value="Pan_g18230.t2"/>
    <property type="gene ID" value="Pan_g18230"/>
</dbReference>
<accession>A0A7E4VAZ3</accession>
<dbReference type="InterPro" id="IPR014710">
    <property type="entry name" value="RmlC-like_jellyroll"/>
</dbReference>
<keyword evidence="3" id="KW-1003">Cell membrane</keyword>
<comment type="subcellular location">
    <subcellularLocation>
        <location evidence="1">Cell membrane</location>
        <topology evidence="1">Multi-pass membrane protein</topology>
    </subcellularLocation>
</comment>
<organism evidence="13 14">
    <name type="scientific">Panagrellus redivivus</name>
    <name type="common">Microworm</name>
    <dbReference type="NCBI Taxonomy" id="6233"/>
    <lineage>
        <taxon>Eukaryota</taxon>
        <taxon>Metazoa</taxon>
        <taxon>Ecdysozoa</taxon>
        <taxon>Nematoda</taxon>
        <taxon>Chromadorea</taxon>
        <taxon>Rhabditida</taxon>
        <taxon>Tylenchina</taxon>
        <taxon>Panagrolaimomorpha</taxon>
        <taxon>Panagrolaimoidea</taxon>
        <taxon>Panagrolaimidae</taxon>
        <taxon>Panagrellus</taxon>
    </lineage>
</organism>
<feature type="transmembrane region" description="Helical" evidence="11">
    <location>
        <begin position="298"/>
        <end position="319"/>
    </location>
</feature>
<feature type="transmembrane region" description="Helical" evidence="11">
    <location>
        <begin position="784"/>
        <end position="809"/>
    </location>
</feature>
<feature type="domain" description="Cation/H+ exchanger transmembrane" evidence="12">
    <location>
        <begin position="15"/>
        <end position="431"/>
    </location>
</feature>
<proteinExistence type="predicted"/>
<feature type="compositionally biased region" description="Low complexity" evidence="10">
    <location>
        <begin position="1194"/>
        <end position="1206"/>
    </location>
</feature>
<dbReference type="GO" id="GO:0015385">
    <property type="term" value="F:sodium:proton antiporter activity"/>
    <property type="evidence" value="ECO:0007669"/>
    <property type="project" value="InterPro"/>
</dbReference>
<name>A0A7E4VAZ3_PANRE</name>
<dbReference type="GO" id="GO:0015386">
    <property type="term" value="F:potassium:proton antiporter activity"/>
    <property type="evidence" value="ECO:0007669"/>
    <property type="project" value="TreeGrafter"/>
</dbReference>
<feature type="transmembrane region" description="Helical" evidence="11">
    <location>
        <begin position="339"/>
        <end position="366"/>
    </location>
</feature>
<feature type="transmembrane region" description="Helical" evidence="11">
    <location>
        <begin position="269"/>
        <end position="286"/>
    </location>
</feature>
<keyword evidence="6" id="KW-0915">Sodium</keyword>
<evidence type="ECO:0000256" key="9">
    <source>
        <dbReference type="ARBA" id="ARBA00023201"/>
    </source>
</evidence>
<dbReference type="InterPro" id="IPR006153">
    <property type="entry name" value="Cation/H_exchanger_TM"/>
</dbReference>
<evidence type="ECO:0000256" key="1">
    <source>
        <dbReference type="ARBA" id="ARBA00004651"/>
    </source>
</evidence>
<reference evidence="13" key="1">
    <citation type="journal article" date="2013" name="Genetics">
        <title>The draft genome and transcriptome of Panagrellus redivivus are shaped by the harsh demands of a free-living lifestyle.</title>
        <authorList>
            <person name="Srinivasan J."/>
            <person name="Dillman A.R."/>
            <person name="Macchietto M.G."/>
            <person name="Heikkinen L."/>
            <person name="Lakso M."/>
            <person name="Fracchia K.M."/>
            <person name="Antoshechkin I."/>
            <person name="Mortazavi A."/>
            <person name="Wong G."/>
            <person name="Sternberg P.W."/>
        </authorList>
    </citation>
    <scope>NUCLEOTIDE SEQUENCE [LARGE SCALE GENOMIC DNA]</scope>
    <source>
        <strain evidence="13">MT8872</strain>
    </source>
</reference>
<evidence type="ECO:0000313" key="13">
    <source>
        <dbReference type="Proteomes" id="UP000492821"/>
    </source>
</evidence>
<feature type="transmembrane region" description="Helical" evidence="11">
    <location>
        <begin position="25"/>
        <end position="43"/>
    </location>
</feature>
<dbReference type="PANTHER" id="PTHR10110:SF86">
    <property type="entry name" value="SODIUM_HYDROGEN EXCHANGER 7"/>
    <property type="match status" value="1"/>
</dbReference>
<feature type="transmembrane region" description="Helical" evidence="11">
    <location>
        <begin position="679"/>
        <end position="703"/>
    </location>
</feature>
<dbReference type="Pfam" id="PF00999">
    <property type="entry name" value="Na_H_Exchanger"/>
    <property type="match status" value="1"/>
</dbReference>
<evidence type="ECO:0000256" key="8">
    <source>
        <dbReference type="ARBA" id="ARBA00023136"/>
    </source>
</evidence>
<dbReference type="GO" id="GO:0051453">
    <property type="term" value="P:regulation of intracellular pH"/>
    <property type="evidence" value="ECO:0007669"/>
    <property type="project" value="TreeGrafter"/>
</dbReference>